<feature type="active site" description="Nucleophile" evidence="3">
    <location>
        <position position="113"/>
    </location>
</feature>
<feature type="binding site" evidence="4">
    <location>
        <position position="173"/>
    </location>
    <ligand>
        <name>substrate</name>
    </ligand>
</feature>
<sequence>MIKTINVESIKKKNEFSNNTLLTKKEVENAIERVIAQLDINMDYFKDKFPYSSAKDNKYPIIENIEWTDGFWTGLLWLAYEYTDNDKYKELASKNVLSFKNRIDNDIELDHHDLGFLYSLSCVSAYRLTGSEVAKEASIKAADKLISRYQEKGQFIQAWGEFGKKEHYRFIIDCMLNIPLLYWATDETGDKKYRTIAEKHFITSCNNVIRDDGSAFHTFYMDPISGEPIKGVTRQGYSDDSAWARGQAWGIYGIALNYRNTKNNKVFNLYKGMTNYFLNRLPKDNVCYWDLIFNDGDEHVKDSSAAAIAVCGMHEMNKYLPEVDEDKETYKYAMHTILRSLIENYANKECNKGEPILLHGVYSWHSGKGVDEGNIWGDYYYLEALIRFYKDWNLYW</sequence>
<evidence type="ECO:0000256" key="4">
    <source>
        <dbReference type="PIRSR" id="PIRSR610905-2"/>
    </source>
</evidence>
<evidence type="ECO:0000256" key="2">
    <source>
        <dbReference type="ARBA" id="ARBA00038358"/>
    </source>
</evidence>
<evidence type="ECO:0000313" key="5">
    <source>
        <dbReference type="EMBL" id="KGN00258.1"/>
    </source>
</evidence>
<evidence type="ECO:0000313" key="6">
    <source>
        <dbReference type="Proteomes" id="UP000030014"/>
    </source>
</evidence>
<dbReference type="Proteomes" id="UP000030014">
    <property type="component" value="Unassembled WGS sequence"/>
</dbReference>
<dbReference type="InterPro" id="IPR008928">
    <property type="entry name" value="6-hairpin_glycosidase_sf"/>
</dbReference>
<dbReference type="InterPro" id="IPR012341">
    <property type="entry name" value="6hp_glycosidase-like_sf"/>
</dbReference>
<dbReference type="GO" id="GO:0052757">
    <property type="term" value="F:chondroitin hydrolase activity"/>
    <property type="evidence" value="ECO:0007669"/>
    <property type="project" value="TreeGrafter"/>
</dbReference>
<dbReference type="AlphaFoldDB" id="A0A0A0IH19"/>
<keyword evidence="1 5" id="KW-0378">Hydrolase</keyword>
<feature type="binding site" evidence="4">
    <location>
        <position position="363"/>
    </location>
    <ligand>
        <name>substrate</name>
    </ligand>
</feature>
<evidence type="ECO:0000256" key="3">
    <source>
        <dbReference type="PIRSR" id="PIRSR610905-1"/>
    </source>
</evidence>
<dbReference type="PANTHER" id="PTHR36845">
    <property type="entry name" value="HYDROLASE, PUTATIVE (AFU_ORTHOLOGUE AFUA_7G05090)-RELATED"/>
    <property type="match status" value="1"/>
</dbReference>
<dbReference type="InterPro" id="IPR010905">
    <property type="entry name" value="Glyco_hydro_88"/>
</dbReference>
<name>A0A0A0IH19_CLOBO</name>
<dbReference type="Gene3D" id="1.50.10.10">
    <property type="match status" value="1"/>
</dbReference>
<proteinExistence type="inferred from homology"/>
<comment type="similarity">
    <text evidence="2">Belongs to the glycosyl hydrolase 88 family.</text>
</comment>
<feature type="binding site" evidence="4">
    <location>
        <position position="366"/>
    </location>
    <ligand>
        <name>substrate</name>
    </ligand>
</feature>
<protein>
    <submittedName>
        <fullName evidence="5">Glucuronyl hydrolase</fullName>
    </submittedName>
</protein>
<feature type="active site" description="Proton donor" evidence="3">
    <location>
        <position position="173"/>
    </location>
</feature>
<feature type="binding site" evidence="4">
    <location>
        <position position="113"/>
    </location>
    <ligand>
        <name>substrate</name>
    </ligand>
</feature>
<dbReference type="SUPFAM" id="SSF48208">
    <property type="entry name" value="Six-hairpin glycosidases"/>
    <property type="match status" value="1"/>
</dbReference>
<accession>A0A0A0IH19</accession>
<dbReference type="GO" id="GO:0000272">
    <property type="term" value="P:polysaccharide catabolic process"/>
    <property type="evidence" value="ECO:0007669"/>
    <property type="project" value="TreeGrafter"/>
</dbReference>
<gene>
    <name evidence="5" type="ORF">Z955_04125</name>
</gene>
<dbReference type="EMBL" id="JDRY01000023">
    <property type="protein sequence ID" value="KGN00258.1"/>
    <property type="molecule type" value="Genomic_DNA"/>
</dbReference>
<comment type="caution">
    <text evidence="5">The sequence shown here is derived from an EMBL/GenBank/DDBJ whole genome shotgun (WGS) entry which is preliminary data.</text>
</comment>
<dbReference type="PANTHER" id="PTHR36845:SF1">
    <property type="entry name" value="HYDROLASE, PUTATIVE (AFU_ORTHOLOGUE AFUA_7G05090)-RELATED"/>
    <property type="match status" value="1"/>
</dbReference>
<feature type="binding site" evidence="4">
    <location>
        <position position="233"/>
    </location>
    <ligand>
        <name>substrate</name>
    </ligand>
</feature>
<feature type="binding site" evidence="4">
    <location>
        <position position="249"/>
    </location>
    <ligand>
        <name>substrate</name>
    </ligand>
</feature>
<organism evidence="5 6">
    <name type="scientific">Clostridium botulinum C/D str. DC5</name>
    <dbReference type="NCBI Taxonomy" id="1443128"/>
    <lineage>
        <taxon>Bacteria</taxon>
        <taxon>Bacillati</taxon>
        <taxon>Bacillota</taxon>
        <taxon>Clostridia</taxon>
        <taxon>Eubacteriales</taxon>
        <taxon>Clostridiaceae</taxon>
        <taxon>Clostridium</taxon>
    </lineage>
</organism>
<evidence type="ECO:0000256" key="1">
    <source>
        <dbReference type="ARBA" id="ARBA00022801"/>
    </source>
</evidence>
<reference evidence="5 6" key="1">
    <citation type="submission" date="2014-01" db="EMBL/GenBank/DDBJ databases">
        <title>Plasmidome dynamics in the species complex Clostridium novyi sensu lato converts strains of independent lineages into distinctly different pathogens.</title>
        <authorList>
            <person name="Skarin H."/>
            <person name="Segerman B."/>
        </authorList>
    </citation>
    <scope>NUCLEOTIDE SEQUENCE [LARGE SCALE GENOMIC DNA]</scope>
    <source>
        <strain evidence="5 6">DC5</strain>
    </source>
</reference>
<dbReference type="Pfam" id="PF07470">
    <property type="entry name" value="Glyco_hydro_88"/>
    <property type="match status" value="1"/>
</dbReference>
<feature type="binding site" evidence="4">
    <location>
        <position position="231"/>
    </location>
    <ligand>
        <name>substrate</name>
    </ligand>
</feature>
<feature type="binding site" evidence="4">
    <location>
        <position position="245"/>
    </location>
    <ligand>
        <name>substrate</name>
    </ligand>
</feature>
<dbReference type="InterPro" id="IPR052369">
    <property type="entry name" value="UG_Glycosaminoglycan_Hydrolase"/>
</dbReference>